<dbReference type="GO" id="GO:0015386">
    <property type="term" value="F:potassium:proton antiporter activity"/>
    <property type="evidence" value="ECO:0000318"/>
    <property type="project" value="GO_Central"/>
</dbReference>
<dbReference type="AlphaFoldDB" id="T1EE63"/>
<dbReference type="OMA" id="LFMEQKP"/>
<gene>
    <name evidence="17" type="primary">20194865</name>
    <name evidence="16" type="ORF">HELRODRAFT_106963</name>
</gene>
<dbReference type="EMBL" id="KB097143">
    <property type="protein sequence ID" value="ESN98753.1"/>
    <property type="molecule type" value="Genomic_DNA"/>
</dbReference>
<keyword evidence="9" id="KW-0325">Glycoprotein</keyword>
<evidence type="ECO:0000256" key="14">
    <source>
        <dbReference type="SAM" id="SignalP"/>
    </source>
</evidence>
<dbReference type="InterPro" id="IPR004709">
    <property type="entry name" value="NaH_exchanger"/>
</dbReference>
<reference evidence="16 18" key="2">
    <citation type="journal article" date="2013" name="Nature">
        <title>Insights into bilaterian evolution from three spiralian genomes.</title>
        <authorList>
            <person name="Simakov O."/>
            <person name="Marletaz F."/>
            <person name="Cho S.J."/>
            <person name="Edsinger-Gonzales E."/>
            <person name="Havlak P."/>
            <person name="Hellsten U."/>
            <person name="Kuo D.H."/>
            <person name="Larsson T."/>
            <person name="Lv J."/>
            <person name="Arendt D."/>
            <person name="Savage R."/>
            <person name="Osoegawa K."/>
            <person name="de Jong P."/>
            <person name="Grimwood J."/>
            <person name="Chapman J.A."/>
            <person name="Shapiro H."/>
            <person name="Aerts A."/>
            <person name="Otillar R.P."/>
            <person name="Terry A.Y."/>
            <person name="Boore J.L."/>
            <person name="Grigoriev I.V."/>
            <person name="Lindberg D.R."/>
            <person name="Seaver E.C."/>
            <person name="Weisblat D.A."/>
            <person name="Putnam N.H."/>
            <person name="Rokhsar D.S."/>
        </authorList>
    </citation>
    <scope>NUCLEOTIDE SEQUENCE</scope>
</reference>
<dbReference type="GO" id="GO:0016323">
    <property type="term" value="C:basolateral plasma membrane"/>
    <property type="evidence" value="ECO:0007669"/>
    <property type="project" value="UniProtKB-SubCell"/>
</dbReference>
<reference evidence="18" key="1">
    <citation type="submission" date="2012-12" db="EMBL/GenBank/DDBJ databases">
        <authorList>
            <person name="Hellsten U."/>
            <person name="Grimwood J."/>
            <person name="Chapman J.A."/>
            <person name="Shapiro H."/>
            <person name="Aerts A."/>
            <person name="Otillar R.P."/>
            <person name="Terry A.Y."/>
            <person name="Boore J.L."/>
            <person name="Simakov O."/>
            <person name="Marletaz F."/>
            <person name="Cho S.-J."/>
            <person name="Edsinger-Gonzales E."/>
            <person name="Havlak P."/>
            <person name="Kuo D.-H."/>
            <person name="Larsson T."/>
            <person name="Lv J."/>
            <person name="Arendt D."/>
            <person name="Savage R."/>
            <person name="Osoegawa K."/>
            <person name="de Jong P."/>
            <person name="Lindberg D.R."/>
            <person name="Seaver E.C."/>
            <person name="Weisblat D.A."/>
            <person name="Putnam N.H."/>
            <person name="Grigoriev I.V."/>
            <person name="Rokhsar D.S."/>
        </authorList>
    </citation>
    <scope>NUCLEOTIDE SEQUENCE</scope>
</reference>
<keyword evidence="8 13" id="KW-0472">Membrane</keyword>
<keyword evidence="6" id="KW-0915">Sodium</keyword>
<dbReference type="STRING" id="6412.T1EE63"/>
<dbReference type="PANTHER" id="PTHR10110:SF98">
    <property type="entry name" value="SODIUM_HYDROGEN EXCHANGER"/>
    <property type="match status" value="1"/>
</dbReference>
<feature type="transmembrane region" description="Helical" evidence="13">
    <location>
        <begin position="371"/>
        <end position="393"/>
    </location>
</feature>
<feature type="domain" description="Cation/H+ exchanger transmembrane" evidence="15">
    <location>
        <begin position="101"/>
        <end position="497"/>
    </location>
</feature>
<feature type="chain" id="PRO_5010979824" description="Sodium/hydrogen exchanger" evidence="14">
    <location>
        <begin position="24"/>
        <end position="696"/>
    </location>
</feature>
<dbReference type="InterPro" id="IPR018422">
    <property type="entry name" value="Cation/H_exchanger_CPA1"/>
</dbReference>
<feature type="transmembrane region" description="Helical" evidence="13">
    <location>
        <begin position="246"/>
        <end position="268"/>
    </location>
</feature>
<feature type="region of interest" description="Disordered" evidence="12">
    <location>
        <begin position="28"/>
        <end position="71"/>
    </location>
</feature>
<name>T1EE63_HELRO</name>
<dbReference type="InParanoid" id="T1EE63"/>
<dbReference type="GO" id="GO:0005886">
    <property type="term" value="C:plasma membrane"/>
    <property type="evidence" value="ECO:0000318"/>
    <property type="project" value="GO_Central"/>
</dbReference>
<keyword evidence="14" id="KW-0732">Signal</keyword>
<evidence type="ECO:0000256" key="12">
    <source>
        <dbReference type="SAM" id="MobiDB-lite"/>
    </source>
</evidence>
<evidence type="ECO:0000256" key="4">
    <source>
        <dbReference type="ARBA" id="ARBA00022692"/>
    </source>
</evidence>
<evidence type="ECO:0000256" key="10">
    <source>
        <dbReference type="ARBA" id="ARBA00023201"/>
    </source>
</evidence>
<evidence type="ECO:0000256" key="11">
    <source>
        <dbReference type="RuleBase" id="RU003722"/>
    </source>
</evidence>
<dbReference type="KEGG" id="hro:HELRODRAFT_106963"/>
<dbReference type="GO" id="GO:0015385">
    <property type="term" value="F:sodium:proton antiporter activity"/>
    <property type="evidence" value="ECO:0000318"/>
    <property type="project" value="GO_Central"/>
</dbReference>
<keyword evidence="11" id="KW-0050">Antiport</keyword>
<keyword evidence="10 11" id="KW-0739">Sodium transport</keyword>
<dbReference type="PANTHER" id="PTHR10110">
    <property type="entry name" value="SODIUM/HYDROGEN EXCHANGER"/>
    <property type="match status" value="1"/>
</dbReference>
<evidence type="ECO:0000256" key="2">
    <source>
        <dbReference type="ARBA" id="ARBA00022448"/>
    </source>
</evidence>
<keyword evidence="5 13" id="KW-1133">Transmembrane helix</keyword>
<dbReference type="RefSeq" id="XP_009022727.1">
    <property type="nucleotide sequence ID" value="XM_009024479.1"/>
</dbReference>
<feature type="transmembrane region" description="Helical" evidence="13">
    <location>
        <begin position="325"/>
        <end position="356"/>
    </location>
</feature>
<evidence type="ECO:0000259" key="15">
    <source>
        <dbReference type="Pfam" id="PF00999"/>
    </source>
</evidence>
<dbReference type="OrthoDB" id="196264at2759"/>
<evidence type="ECO:0000256" key="5">
    <source>
        <dbReference type="ARBA" id="ARBA00022989"/>
    </source>
</evidence>
<comment type="similarity">
    <text evidence="11">Belongs to the monovalent cation:proton antiporter 1 (CPA1) transporter (TC 2.A.36) family.</text>
</comment>
<evidence type="ECO:0000256" key="6">
    <source>
        <dbReference type="ARBA" id="ARBA00023053"/>
    </source>
</evidence>
<keyword evidence="2 11" id="KW-0813">Transport</keyword>
<comment type="subcellular location">
    <subcellularLocation>
        <location evidence="1">Basolateral cell membrane</location>
        <topology evidence="1">Multi-pass membrane protein</topology>
    </subcellularLocation>
</comment>
<dbReference type="PRINTS" id="PR01084">
    <property type="entry name" value="NAHEXCHNGR"/>
</dbReference>
<evidence type="ECO:0000256" key="7">
    <source>
        <dbReference type="ARBA" id="ARBA00023065"/>
    </source>
</evidence>
<evidence type="ECO:0000313" key="18">
    <source>
        <dbReference type="Proteomes" id="UP000015101"/>
    </source>
</evidence>
<dbReference type="GO" id="GO:0098719">
    <property type="term" value="P:sodium ion import across plasma membrane"/>
    <property type="evidence" value="ECO:0000318"/>
    <property type="project" value="GO_Central"/>
</dbReference>
<keyword evidence="4 11" id="KW-0812">Transmembrane</keyword>
<dbReference type="GO" id="GO:0071805">
    <property type="term" value="P:potassium ion transmembrane transport"/>
    <property type="evidence" value="ECO:0000318"/>
    <property type="project" value="GO_Central"/>
</dbReference>
<evidence type="ECO:0000313" key="17">
    <source>
        <dbReference type="EnsemblMetazoa" id="HelroP106963"/>
    </source>
</evidence>
<dbReference type="EMBL" id="AMQM01001051">
    <property type="status" value="NOT_ANNOTATED_CDS"/>
    <property type="molecule type" value="Genomic_DNA"/>
</dbReference>
<dbReference type="GO" id="GO:0051453">
    <property type="term" value="P:regulation of intracellular pH"/>
    <property type="evidence" value="ECO:0000318"/>
    <property type="project" value="GO_Central"/>
</dbReference>
<evidence type="ECO:0000256" key="13">
    <source>
        <dbReference type="SAM" id="Phobius"/>
    </source>
</evidence>
<feature type="transmembrane region" description="Helical" evidence="13">
    <location>
        <begin position="405"/>
        <end position="428"/>
    </location>
</feature>
<feature type="transmembrane region" description="Helical" evidence="13">
    <location>
        <begin position="213"/>
        <end position="237"/>
    </location>
</feature>
<dbReference type="GeneID" id="20194865"/>
<dbReference type="HOGENOM" id="CLU_005912_4_3_1"/>
<dbReference type="CTD" id="20194865"/>
<feature type="transmembrane region" description="Helical" evidence="13">
    <location>
        <begin position="90"/>
        <end position="110"/>
    </location>
</feature>
<evidence type="ECO:0000256" key="9">
    <source>
        <dbReference type="ARBA" id="ARBA00023180"/>
    </source>
</evidence>
<dbReference type="Proteomes" id="UP000015101">
    <property type="component" value="Unassembled WGS sequence"/>
</dbReference>
<dbReference type="eggNOG" id="KOG1966">
    <property type="taxonomic scope" value="Eukaryota"/>
</dbReference>
<organism evidence="17 18">
    <name type="scientific">Helobdella robusta</name>
    <name type="common">Californian leech</name>
    <dbReference type="NCBI Taxonomy" id="6412"/>
    <lineage>
        <taxon>Eukaryota</taxon>
        <taxon>Metazoa</taxon>
        <taxon>Spiralia</taxon>
        <taxon>Lophotrochozoa</taxon>
        <taxon>Annelida</taxon>
        <taxon>Clitellata</taxon>
        <taxon>Hirudinea</taxon>
        <taxon>Rhynchobdellida</taxon>
        <taxon>Glossiphoniidae</taxon>
        <taxon>Helobdella</taxon>
    </lineage>
</organism>
<feature type="transmembrane region" description="Helical" evidence="13">
    <location>
        <begin position="145"/>
        <end position="166"/>
    </location>
</feature>
<dbReference type="NCBIfam" id="TIGR00840">
    <property type="entry name" value="b_cpa1"/>
    <property type="match status" value="1"/>
</dbReference>
<proteinExistence type="inferred from homology"/>
<keyword evidence="7 11" id="KW-0406">Ion transport</keyword>
<evidence type="ECO:0000256" key="3">
    <source>
        <dbReference type="ARBA" id="ARBA00022553"/>
    </source>
</evidence>
<feature type="transmembrane region" description="Helical" evidence="13">
    <location>
        <begin position="178"/>
        <end position="201"/>
    </location>
</feature>
<evidence type="ECO:0000313" key="16">
    <source>
        <dbReference type="EMBL" id="ESN98753.1"/>
    </source>
</evidence>
<evidence type="ECO:0000256" key="1">
    <source>
        <dbReference type="ARBA" id="ARBA00004554"/>
    </source>
</evidence>
<feature type="signal peptide" evidence="14">
    <location>
        <begin position="1"/>
        <end position="23"/>
    </location>
</feature>
<dbReference type="Gene3D" id="6.10.140.1330">
    <property type="match status" value="1"/>
</dbReference>
<feature type="transmembrane region" description="Helical" evidence="13">
    <location>
        <begin position="122"/>
        <end position="139"/>
    </location>
</feature>
<keyword evidence="18" id="KW-1185">Reference proteome</keyword>
<dbReference type="Pfam" id="PF00999">
    <property type="entry name" value="Na_H_Exchanger"/>
    <property type="match status" value="1"/>
</dbReference>
<feature type="compositionally biased region" description="Basic and acidic residues" evidence="12">
    <location>
        <begin position="28"/>
        <end position="44"/>
    </location>
</feature>
<protein>
    <recommendedName>
        <fullName evidence="11">Sodium/hydrogen exchanger</fullName>
    </recommendedName>
</protein>
<keyword evidence="3" id="KW-0597">Phosphoprotein</keyword>
<accession>T1EE63</accession>
<feature type="transmembrane region" description="Helical" evidence="13">
    <location>
        <begin position="288"/>
        <end position="313"/>
    </location>
</feature>
<dbReference type="EnsemblMetazoa" id="HelroT106963">
    <property type="protein sequence ID" value="HelroP106963"/>
    <property type="gene ID" value="HelroG106963"/>
</dbReference>
<feature type="transmembrane region" description="Helical" evidence="13">
    <location>
        <begin position="440"/>
        <end position="461"/>
    </location>
</feature>
<dbReference type="InterPro" id="IPR006153">
    <property type="entry name" value="Cation/H_exchanger_TM"/>
</dbReference>
<sequence length="696" mass="78014">MSAYKKFLVVIFLSGLILKCATSNQPAEHDSKAESSEKAPEKHGSNAAGGHEPAESGHGSAESGHGEAGEEEEHEERFQVAKFDFNYVKVPFIVGIWILYAVCAKLFFHWEKYLSRIFPESCLLIIIGVIFGVFLYLAGERMYEVNTTIFFLVLLPPIILDAGYYMPARAFFDQLGTILLYAILGTLLNNLLLGFALYGVYEGGGFQNFESPLLLLHALVLGSLLAAVDPVAVLAVFESVQVNEMLYIIVFGESLLNDGISVVLYHLFEGFSEIGIENIQGIDIIAGIASFFVIVFGATGIGMLLGLLAGFMSRFTKHQRKMEPLLVLVIGYLSFIIAEMFHLSGIISCTFCGITMRKYVEANYSEKSNKAIHVVLKMFAQASETIVFMYIGMSAVSDVHHWDTAFCILTLIFCLIFRTICVIVQTYFANMIRVVKLTKIDQFVMAYGGLRGAIAFALVLLLDPHGFPHRKMFITTTVLVIYFTNLAMGTTIEPLVKFLKVKRQQHRKPTIGEKIMNRFTDHVMGGFEDITGQSGHHQLRERFSTWNNNFLKPLIVGKSNPRTRGWQILSVYNQINQKAAKHHLQRSDHGKSLLFRDMSSLDLNRSPSSFNVGSTSSMANIPRGVIMQRKNWWESTASLSRTLHQDMMFRDKNEEANKIHHISEDIAGPILRVKAVHKQQNSLESDTVENSVIELN</sequence>
<evidence type="ECO:0000256" key="8">
    <source>
        <dbReference type="ARBA" id="ARBA00023136"/>
    </source>
</evidence>
<reference evidence="17" key="3">
    <citation type="submission" date="2015-06" db="UniProtKB">
        <authorList>
            <consortium name="EnsemblMetazoa"/>
        </authorList>
    </citation>
    <scope>IDENTIFICATION</scope>
</reference>
<feature type="transmembrane region" description="Helical" evidence="13">
    <location>
        <begin position="473"/>
        <end position="492"/>
    </location>
</feature>
<dbReference type="PRINTS" id="PR01085">
    <property type="entry name" value="NAHEXCHNGR1"/>
</dbReference>
<dbReference type="InterPro" id="IPR001970">
    <property type="entry name" value="NHE-1-like"/>
</dbReference>